<evidence type="ECO:0000259" key="1">
    <source>
        <dbReference type="Pfam" id="PF13614"/>
    </source>
</evidence>
<dbReference type="CDD" id="cd02042">
    <property type="entry name" value="ParAB_family"/>
    <property type="match status" value="1"/>
</dbReference>
<dbReference type="InterPro" id="IPR050678">
    <property type="entry name" value="DNA_Partitioning_ATPase"/>
</dbReference>
<dbReference type="EMBL" id="FNYH01000006">
    <property type="protein sequence ID" value="SEI63920.1"/>
    <property type="molecule type" value="Genomic_DNA"/>
</dbReference>
<reference evidence="3" key="1">
    <citation type="submission" date="2016-10" db="EMBL/GenBank/DDBJ databases">
        <authorList>
            <person name="Varghese N."/>
            <person name="Submissions S."/>
        </authorList>
    </citation>
    <scope>NUCLEOTIDE SEQUENCE [LARGE SCALE GENOMIC DNA]</scope>
    <source>
        <strain evidence="3">DSM 7165</strain>
    </source>
</reference>
<name>A0A1H6SIR1_9GAMM</name>
<dbReference type="PANTHER" id="PTHR13696:SF52">
    <property type="entry name" value="PARA FAMILY PROTEIN CT_582"/>
    <property type="match status" value="1"/>
</dbReference>
<dbReference type="InterPro" id="IPR025669">
    <property type="entry name" value="AAA_dom"/>
</dbReference>
<dbReference type="STRING" id="64971.SAMN05421831_10644"/>
<evidence type="ECO:0000313" key="2">
    <source>
        <dbReference type="EMBL" id="SEI63920.1"/>
    </source>
</evidence>
<dbReference type="PANTHER" id="PTHR13696">
    <property type="entry name" value="P-LOOP CONTAINING NUCLEOSIDE TRIPHOSPHATE HYDROLASE"/>
    <property type="match status" value="1"/>
</dbReference>
<dbReference type="InterPro" id="IPR027417">
    <property type="entry name" value="P-loop_NTPase"/>
</dbReference>
<dbReference type="Proteomes" id="UP000242999">
    <property type="component" value="Unassembled WGS sequence"/>
</dbReference>
<dbReference type="OrthoDB" id="9799330at2"/>
<dbReference type="AlphaFoldDB" id="A0A1H6SIR1"/>
<gene>
    <name evidence="2" type="ORF">SAMN05421831_10644</name>
</gene>
<dbReference type="Gene3D" id="3.40.50.300">
    <property type="entry name" value="P-loop containing nucleotide triphosphate hydrolases"/>
    <property type="match status" value="1"/>
</dbReference>
<keyword evidence="3" id="KW-1185">Reference proteome</keyword>
<dbReference type="RefSeq" id="WP_093309384.1">
    <property type="nucleotide sequence ID" value="NZ_FNYH01000006.1"/>
</dbReference>
<proteinExistence type="predicted"/>
<accession>A0A1H6SIR1</accession>
<dbReference type="SUPFAM" id="SSF52540">
    <property type="entry name" value="P-loop containing nucleoside triphosphate hydrolases"/>
    <property type="match status" value="1"/>
</dbReference>
<sequence length="254" mass="27808">MIIAIANRKGGTGKTTTSVNLAAEWGRQGARVLVIDLDTQGHCALGLGCAHKRPANACIHTIFRHAHTELPSLIESTPVTGVDLLAADTRFDGRGLEWGVDCLYQCLQRDHLISAYTHIIIDTPPTLDAVLINALTAADGVVLPLIPHHLSEVGALQLAQLIYKVRSSYNPRLKSIGILPIMLDARLNLHRQVLDNLIKHFGQARILRGIRSNIRLAEAFAAAQPVCYFSPRSPGAMDYHLLSKELASLWEAHF</sequence>
<organism evidence="2 3">
    <name type="scientific">Allopseudospirillum japonicum</name>
    <dbReference type="NCBI Taxonomy" id="64971"/>
    <lineage>
        <taxon>Bacteria</taxon>
        <taxon>Pseudomonadati</taxon>
        <taxon>Pseudomonadota</taxon>
        <taxon>Gammaproteobacteria</taxon>
        <taxon>Oceanospirillales</taxon>
        <taxon>Oceanospirillaceae</taxon>
        <taxon>Allopseudospirillum</taxon>
    </lineage>
</organism>
<feature type="domain" description="AAA" evidence="1">
    <location>
        <begin position="2"/>
        <end position="174"/>
    </location>
</feature>
<dbReference type="Pfam" id="PF13614">
    <property type="entry name" value="AAA_31"/>
    <property type="match status" value="1"/>
</dbReference>
<evidence type="ECO:0000313" key="3">
    <source>
        <dbReference type="Proteomes" id="UP000242999"/>
    </source>
</evidence>
<protein>
    <submittedName>
        <fullName evidence="2">Chromosome partitioning protein</fullName>
    </submittedName>
</protein>